<name>A0ABQ9F925_TEGGR</name>
<evidence type="ECO:0000256" key="1">
    <source>
        <dbReference type="ARBA" id="ARBA00022723"/>
    </source>
</evidence>
<evidence type="ECO:0000313" key="6">
    <source>
        <dbReference type="Proteomes" id="UP001217089"/>
    </source>
</evidence>
<keyword evidence="6" id="KW-1185">Reference proteome</keyword>
<dbReference type="Proteomes" id="UP001217089">
    <property type="component" value="Unassembled WGS sequence"/>
</dbReference>
<evidence type="ECO:0000256" key="2">
    <source>
        <dbReference type="ARBA" id="ARBA00022771"/>
    </source>
</evidence>
<dbReference type="InterPro" id="IPR028159">
    <property type="entry name" value="RPA_interact_C_dom"/>
</dbReference>
<dbReference type="PANTHER" id="PTHR31742">
    <property type="entry name" value="RPA-INTERACTING PROTEIN RPAIN"/>
    <property type="match status" value="1"/>
</dbReference>
<organism evidence="5 6">
    <name type="scientific">Tegillarca granosa</name>
    <name type="common">Malaysian cockle</name>
    <name type="synonym">Anadara granosa</name>
    <dbReference type="NCBI Taxonomy" id="220873"/>
    <lineage>
        <taxon>Eukaryota</taxon>
        <taxon>Metazoa</taxon>
        <taxon>Spiralia</taxon>
        <taxon>Lophotrochozoa</taxon>
        <taxon>Mollusca</taxon>
        <taxon>Bivalvia</taxon>
        <taxon>Autobranchia</taxon>
        <taxon>Pteriomorphia</taxon>
        <taxon>Arcoida</taxon>
        <taxon>Arcoidea</taxon>
        <taxon>Arcidae</taxon>
        <taxon>Tegillarca</taxon>
    </lineage>
</organism>
<dbReference type="InterPro" id="IPR028156">
    <property type="entry name" value="RIP"/>
</dbReference>
<dbReference type="Pfam" id="PF14768">
    <property type="entry name" value="RPA_interact_C"/>
    <property type="match status" value="1"/>
</dbReference>
<proteinExistence type="predicted"/>
<keyword evidence="1" id="KW-0479">Metal-binding</keyword>
<evidence type="ECO:0000259" key="4">
    <source>
        <dbReference type="Pfam" id="PF14768"/>
    </source>
</evidence>
<protein>
    <recommendedName>
        <fullName evidence="4">RPA-interacting protein C-terminal domain-containing protein</fullName>
    </recommendedName>
</protein>
<evidence type="ECO:0000313" key="5">
    <source>
        <dbReference type="EMBL" id="KAJ8312118.1"/>
    </source>
</evidence>
<sequence>MERLRQSRSKLQDRFRKLSKDDFKDDSFIEDLMREELEVIQKSLYSSSNDIEIDDIDLKDLDLDIDTTLSLFEDIQEELRREEMKLLEEFDTYERSLHIEEAALCTAIERLSADEVICPVCQKNPLLQNKSVIFCKCGMRVNTEQDCLTLKDIKKQLEDGMSQHGNTCDGFATFSVVEDLGSQNLLMSCKVSFLFVKKQHLLCVAFKN</sequence>
<comment type="caution">
    <text evidence="5">The sequence shown here is derived from an EMBL/GenBank/DDBJ whole genome shotgun (WGS) entry which is preliminary data.</text>
</comment>
<feature type="domain" description="RPA-interacting protein C-terminal" evidence="4">
    <location>
        <begin position="117"/>
        <end position="192"/>
    </location>
</feature>
<reference evidence="5 6" key="1">
    <citation type="submission" date="2022-12" db="EMBL/GenBank/DDBJ databases">
        <title>Chromosome-level genome of Tegillarca granosa.</title>
        <authorList>
            <person name="Kim J."/>
        </authorList>
    </citation>
    <scope>NUCLEOTIDE SEQUENCE [LARGE SCALE GENOMIC DNA]</scope>
    <source>
        <strain evidence="5">Teg-2019</strain>
        <tissue evidence="5">Adductor muscle</tissue>
    </source>
</reference>
<evidence type="ECO:0000256" key="3">
    <source>
        <dbReference type="ARBA" id="ARBA00022833"/>
    </source>
</evidence>
<dbReference type="PANTHER" id="PTHR31742:SF1">
    <property type="entry name" value="RPA-INTERACTING PROTEIN"/>
    <property type="match status" value="1"/>
</dbReference>
<gene>
    <name evidence="5" type="ORF">KUTeg_009491</name>
</gene>
<accession>A0ABQ9F925</accession>
<keyword evidence="3" id="KW-0862">Zinc</keyword>
<keyword evidence="2" id="KW-0863">Zinc-finger</keyword>
<dbReference type="EMBL" id="JARBDR010000440">
    <property type="protein sequence ID" value="KAJ8312118.1"/>
    <property type="molecule type" value="Genomic_DNA"/>
</dbReference>